<gene>
    <name evidence="3" type="ORF">GIB67_032293</name>
</gene>
<feature type="repeat" description="PPR" evidence="2">
    <location>
        <begin position="22"/>
        <end position="56"/>
    </location>
</feature>
<proteinExistence type="predicted"/>
<organism evidence="3 4">
    <name type="scientific">Kingdonia uniflora</name>
    <dbReference type="NCBI Taxonomy" id="39325"/>
    <lineage>
        <taxon>Eukaryota</taxon>
        <taxon>Viridiplantae</taxon>
        <taxon>Streptophyta</taxon>
        <taxon>Embryophyta</taxon>
        <taxon>Tracheophyta</taxon>
        <taxon>Spermatophyta</taxon>
        <taxon>Magnoliopsida</taxon>
        <taxon>Ranunculales</taxon>
        <taxon>Circaeasteraceae</taxon>
        <taxon>Kingdonia</taxon>
    </lineage>
</organism>
<evidence type="ECO:0000313" key="4">
    <source>
        <dbReference type="Proteomes" id="UP000541444"/>
    </source>
</evidence>
<dbReference type="OrthoDB" id="1436350at2759"/>
<dbReference type="GO" id="GO:0009451">
    <property type="term" value="P:RNA modification"/>
    <property type="evidence" value="ECO:0007669"/>
    <property type="project" value="InterPro"/>
</dbReference>
<keyword evidence="1" id="KW-0677">Repeat</keyword>
<accession>A0A7J7MXL3</accession>
<evidence type="ECO:0008006" key="5">
    <source>
        <dbReference type="Google" id="ProtNLM"/>
    </source>
</evidence>
<dbReference type="InterPro" id="IPR002885">
    <property type="entry name" value="PPR_rpt"/>
</dbReference>
<protein>
    <recommendedName>
        <fullName evidence="5">Pentatricopeptide repeat-containing protein</fullName>
    </recommendedName>
</protein>
<reference evidence="3 4" key="1">
    <citation type="journal article" date="2020" name="IScience">
        <title>Genome Sequencing of the Endangered Kingdonia uniflora (Circaeasteraceae, Ranunculales) Reveals Potential Mechanisms of Evolutionary Specialization.</title>
        <authorList>
            <person name="Sun Y."/>
            <person name="Deng T."/>
            <person name="Zhang A."/>
            <person name="Moore M.J."/>
            <person name="Landis J.B."/>
            <person name="Lin N."/>
            <person name="Zhang H."/>
            <person name="Zhang X."/>
            <person name="Huang J."/>
            <person name="Zhang X."/>
            <person name="Sun H."/>
            <person name="Wang H."/>
        </authorList>
    </citation>
    <scope>NUCLEOTIDE SEQUENCE [LARGE SCALE GENOMIC DNA]</scope>
    <source>
        <strain evidence="3">TB1705</strain>
        <tissue evidence="3">Leaf</tissue>
    </source>
</reference>
<evidence type="ECO:0000256" key="1">
    <source>
        <dbReference type="ARBA" id="ARBA00022737"/>
    </source>
</evidence>
<name>A0A7J7MXL3_9MAGN</name>
<evidence type="ECO:0000256" key="2">
    <source>
        <dbReference type="PROSITE-ProRule" id="PRU00708"/>
    </source>
</evidence>
<dbReference type="GO" id="GO:0003723">
    <property type="term" value="F:RNA binding"/>
    <property type="evidence" value="ECO:0007669"/>
    <property type="project" value="InterPro"/>
</dbReference>
<evidence type="ECO:0000313" key="3">
    <source>
        <dbReference type="EMBL" id="KAF6159522.1"/>
    </source>
</evidence>
<dbReference type="Gene3D" id="1.25.40.10">
    <property type="entry name" value="Tetratricopeptide repeat domain"/>
    <property type="match status" value="1"/>
</dbReference>
<sequence>MYTKYDNAEVARMIFDNMAVKNSMSRNTIIDGYMRNGGVDEGIDLFDRMPVRDKVSWNAVISGFIKKDCFEELGLV</sequence>
<dbReference type="InterPro" id="IPR011990">
    <property type="entry name" value="TPR-like_helical_dom_sf"/>
</dbReference>
<dbReference type="PANTHER" id="PTHR47926">
    <property type="entry name" value="PENTATRICOPEPTIDE REPEAT-CONTAINING PROTEIN"/>
    <property type="match status" value="1"/>
</dbReference>
<keyword evidence="4" id="KW-1185">Reference proteome</keyword>
<dbReference type="PROSITE" id="PS51375">
    <property type="entry name" value="PPR"/>
    <property type="match status" value="1"/>
</dbReference>
<dbReference type="AlphaFoldDB" id="A0A7J7MXL3"/>
<dbReference type="InterPro" id="IPR046960">
    <property type="entry name" value="PPR_At4g14850-like_plant"/>
</dbReference>
<dbReference type="Pfam" id="PF01535">
    <property type="entry name" value="PPR"/>
    <property type="match status" value="2"/>
</dbReference>
<dbReference type="EMBL" id="JACGCM010001193">
    <property type="protein sequence ID" value="KAF6159522.1"/>
    <property type="molecule type" value="Genomic_DNA"/>
</dbReference>
<dbReference type="Proteomes" id="UP000541444">
    <property type="component" value="Unassembled WGS sequence"/>
</dbReference>
<dbReference type="NCBIfam" id="TIGR00756">
    <property type="entry name" value="PPR"/>
    <property type="match status" value="1"/>
</dbReference>
<comment type="caution">
    <text evidence="3">The sequence shown here is derived from an EMBL/GenBank/DDBJ whole genome shotgun (WGS) entry which is preliminary data.</text>
</comment>